<evidence type="ECO:0000256" key="5">
    <source>
        <dbReference type="ARBA" id="ARBA00023136"/>
    </source>
</evidence>
<name>A0A9D4CJA0_DREPO</name>
<feature type="compositionally biased region" description="Low complexity" evidence="8">
    <location>
        <begin position="283"/>
        <end position="295"/>
    </location>
</feature>
<dbReference type="InterPro" id="IPR000832">
    <property type="entry name" value="GPCR_2_secretin-like"/>
</dbReference>
<evidence type="ECO:0000256" key="6">
    <source>
        <dbReference type="ARBA" id="ARBA00023157"/>
    </source>
</evidence>
<dbReference type="GO" id="GO:0007166">
    <property type="term" value="P:cell surface receptor signaling pathway"/>
    <property type="evidence" value="ECO:0007669"/>
    <property type="project" value="InterPro"/>
</dbReference>
<keyword evidence="12" id="KW-1185">Reference proteome</keyword>
<organism evidence="11 12">
    <name type="scientific">Dreissena polymorpha</name>
    <name type="common">Zebra mussel</name>
    <name type="synonym">Mytilus polymorpha</name>
    <dbReference type="NCBI Taxonomy" id="45954"/>
    <lineage>
        <taxon>Eukaryota</taxon>
        <taxon>Metazoa</taxon>
        <taxon>Spiralia</taxon>
        <taxon>Lophotrochozoa</taxon>
        <taxon>Mollusca</taxon>
        <taxon>Bivalvia</taxon>
        <taxon>Autobranchia</taxon>
        <taxon>Heteroconchia</taxon>
        <taxon>Euheterodonta</taxon>
        <taxon>Imparidentia</taxon>
        <taxon>Neoheterodontei</taxon>
        <taxon>Myida</taxon>
        <taxon>Dreissenoidea</taxon>
        <taxon>Dreissenidae</taxon>
        <taxon>Dreissena</taxon>
    </lineage>
</organism>
<dbReference type="CDD" id="cd15040">
    <property type="entry name" value="7tmB2_Adhesion"/>
    <property type="match status" value="1"/>
</dbReference>
<reference evidence="11" key="2">
    <citation type="submission" date="2020-11" db="EMBL/GenBank/DDBJ databases">
        <authorList>
            <person name="McCartney M.A."/>
            <person name="Auch B."/>
            <person name="Kono T."/>
            <person name="Mallez S."/>
            <person name="Becker A."/>
            <person name="Gohl D.M."/>
            <person name="Silverstein K.A.T."/>
            <person name="Koren S."/>
            <person name="Bechman K.B."/>
            <person name="Herman A."/>
            <person name="Abrahante J.E."/>
            <person name="Garbe J."/>
        </authorList>
    </citation>
    <scope>NUCLEOTIDE SEQUENCE</scope>
    <source>
        <strain evidence="11">Duluth1</strain>
        <tissue evidence="11">Whole animal</tissue>
    </source>
</reference>
<feature type="compositionally biased region" description="Basic and acidic residues" evidence="8">
    <location>
        <begin position="389"/>
        <end position="402"/>
    </location>
</feature>
<dbReference type="Proteomes" id="UP000828390">
    <property type="component" value="Unassembled WGS sequence"/>
</dbReference>
<feature type="region of interest" description="Disordered" evidence="8">
    <location>
        <begin position="269"/>
        <end position="302"/>
    </location>
</feature>
<evidence type="ECO:0000313" key="11">
    <source>
        <dbReference type="EMBL" id="KAH3725557.1"/>
    </source>
</evidence>
<feature type="transmembrane region" description="Helical" evidence="9">
    <location>
        <begin position="224"/>
        <end position="247"/>
    </location>
</feature>
<keyword evidence="5 9" id="KW-0472">Membrane</keyword>
<evidence type="ECO:0000313" key="12">
    <source>
        <dbReference type="Proteomes" id="UP000828390"/>
    </source>
</evidence>
<feature type="non-terminal residue" evidence="11">
    <location>
        <position position="1"/>
    </location>
</feature>
<dbReference type="EMBL" id="JAIWYP010000012">
    <property type="protein sequence ID" value="KAH3725557.1"/>
    <property type="molecule type" value="Genomic_DNA"/>
</dbReference>
<dbReference type="PANTHER" id="PTHR12011:SF347">
    <property type="entry name" value="FI21270P1-RELATED"/>
    <property type="match status" value="1"/>
</dbReference>
<dbReference type="Pfam" id="PF00002">
    <property type="entry name" value="7tm_2"/>
    <property type="match status" value="1"/>
</dbReference>
<evidence type="ECO:0000256" key="9">
    <source>
        <dbReference type="SAM" id="Phobius"/>
    </source>
</evidence>
<gene>
    <name evidence="11" type="ORF">DPMN_051402</name>
</gene>
<feature type="region of interest" description="Disordered" evidence="8">
    <location>
        <begin position="314"/>
        <end position="440"/>
    </location>
</feature>
<keyword evidence="7" id="KW-0325">Glycoprotein</keyword>
<evidence type="ECO:0000256" key="1">
    <source>
        <dbReference type="ARBA" id="ARBA00004141"/>
    </source>
</evidence>
<evidence type="ECO:0000259" key="10">
    <source>
        <dbReference type="PROSITE" id="PS50261"/>
    </source>
</evidence>
<dbReference type="AlphaFoldDB" id="A0A9D4CJA0"/>
<dbReference type="PROSITE" id="PS50261">
    <property type="entry name" value="G_PROTEIN_RECEP_F2_4"/>
    <property type="match status" value="1"/>
</dbReference>
<dbReference type="InterPro" id="IPR017981">
    <property type="entry name" value="GPCR_2-like_7TM"/>
</dbReference>
<feature type="transmembrane region" description="Helical" evidence="9">
    <location>
        <begin position="113"/>
        <end position="132"/>
    </location>
</feature>
<evidence type="ECO:0000256" key="7">
    <source>
        <dbReference type="ARBA" id="ARBA00023180"/>
    </source>
</evidence>
<feature type="transmembrane region" description="Helical" evidence="9">
    <location>
        <begin position="42"/>
        <end position="61"/>
    </location>
</feature>
<dbReference type="Gene3D" id="1.20.1070.10">
    <property type="entry name" value="Rhodopsin 7-helix transmembrane proteins"/>
    <property type="match status" value="1"/>
</dbReference>
<dbReference type="PRINTS" id="PR00249">
    <property type="entry name" value="GPCRSECRETIN"/>
</dbReference>
<feature type="compositionally biased region" description="Basic residues" evidence="8">
    <location>
        <begin position="422"/>
        <end position="431"/>
    </location>
</feature>
<dbReference type="GO" id="GO:0005886">
    <property type="term" value="C:plasma membrane"/>
    <property type="evidence" value="ECO:0007669"/>
    <property type="project" value="TreeGrafter"/>
</dbReference>
<sequence length="471" mass="53219">SPADVKALSIISAVGCAISIFCLAITVVAYLLVWRYVKSDRAVLLLSLCVALIISYALFLGGVDRVANEVTCAVISALLHYFYLVVFFTMLAYGVEIAISVIYVFKTDSRLKWLLPVAWVAPVIIVAVSLGVTKTEGYGNDEFCWLSVEDGVLWAFVGPALCIILINTIIVITVIHKMFKSSAMRTKSDKEKARLGVRSLCVLLPILGITWVFGVFSVNEQTVAFQYIFAVCNALQGVLIFVFHCVFNKQLRQGLKQRNVRKNTLASIEKDFKNQQSTEENSLRQSQGSRNNSSSYDQLDTGIRDSHKYMDVVAQTKSSSKDSGSDRSRNKRQSTDDEKLRQQENANAKKIEKEKQEREEKLRKENETRKKERQLTCPRSTRIPSSRSSRSDDDYEKYEHSAGRKKKDSSRSESKKTSSLPKSKKDKKKGSHSKDRSRLYEYPYEGTYLGGQSLHASLGNMNMQPQYGYRY</sequence>
<accession>A0A9D4CJA0</accession>
<comment type="subcellular location">
    <subcellularLocation>
        <location evidence="1">Membrane</location>
        <topology evidence="1">Multi-pass membrane protein</topology>
    </subcellularLocation>
</comment>
<keyword evidence="3 9" id="KW-0812">Transmembrane</keyword>
<feature type="compositionally biased region" description="Basic and acidic residues" evidence="8">
    <location>
        <begin position="319"/>
        <end position="374"/>
    </location>
</feature>
<evidence type="ECO:0000256" key="2">
    <source>
        <dbReference type="ARBA" id="ARBA00007343"/>
    </source>
</evidence>
<protein>
    <recommendedName>
        <fullName evidence="10">G-protein coupled receptors family 2 profile 2 domain-containing protein</fullName>
    </recommendedName>
</protein>
<proteinExistence type="inferred from homology"/>
<dbReference type="SUPFAM" id="SSF81321">
    <property type="entry name" value="Family A G protein-coupled receptor-like"/>
    <property type="match status" value="1"/>
</dbReference>
<evidence type="ECO:0000256" key="3">
    <source>
        <dbReference type="ARBA" id="ARBA00022692"/>
    </source>
</evidence>
<dbReference type="FunFam" id="1.20.1070.10:FF:000058">
    <property type="entry name" value="Adhesion G protein-coupled receptor F5"/>
    <property type="match status" value="1"/>
</dbReference>
<dbReference type="GO" id="GO:0004930">
    <property type="term" value="F:G protein-coupled receptor activity"/>
    <property type="evidence" value="ECO:0007669"/>
    <property type="project" value="InterPro"/>
</dbReference>
<dbReference type="InterPro" id="IPR008077">
    <property type="entry name" value="GPCR_2_brain_angio_inhib"/>
</dbReference>
<evidence type="ECO:0000256" key="8">
    <source>
        <dbReference type="SAM" id="MobiDB-lite"/>
    </source>
</evidence>
<comment type="caution">
    <text evidence="11">The sequence shown here is derived from an EMBL/GenBank/DDBJ whole genome shotgun (WGS) entry which is preliminary data.</text>
</comment>
<keyword evidence="4 9" id="KW-1133">Transmembrane helix</keyword>
<dbReference type="PRINTS" id="PR01694">
    <property type="entry name" value="BAIPRECURSOR"/>
</dbReference>
<comment type="similarity">
    <text evidence="2">Belongs to the G-protein coupled receptor 2 family. Adhesion G-protein coupled receptor (ADGR) subfamily.</text>
</comment>
<feature type="transmembrane region" description="Helical" evidence="9">
    <location>
        <begin position="6"/>
        <end position="33"/>
    </location>
</feature>
<feature type="domain" description="G-protein coupled receptors family 2 profile 2" evidence="10">
    <location>
        <begin position="8"/>
        <end position="248"/>
    </location>
</feature>
<evidence type="ECO:0000256" key="4">
    <source>
        <dbReference type="ARBA" id="ARBA00022989"/>
    </source>
</evidence>
<reference evidence="11" key="1">
    <citation type="journal article" date="2019" name="bioRxiv">
        <title>The Genome of the Zebra Mussel, Dreissena polymorpha: A Resource for Invasive Species Research.</title>
        <authorList>
            <person name="McCartney M.A."/>
            <person name="Auch B."/>
            <person name="Kono T."/>
            <person name="Mallez S."/>
            <person name="Zhang Y."/>
            <person name="Obille A."/>
            <person name="Becker A."/>
            <person name="Abrahante J.E."/>
            <person name="Garbe J."/>
            <person name="Badalamenti J.P."/>
            <person name="Herman A."/>
            <person name="Mangelson H."/>
            <person name="Liachko I."/>
            <person name="Sullivan S."/>
            <person name="Sone E.D."/>
            <person name="Koren S."/>
            <person name="Silverstein K.A.T."/>
            <person name="Beckman K.B."/>
            <person name="Gohl D.M."/>
        </authorList>
    </citation>
    <scope>NUCLEOTIDE SEQUENCE</scope>
    <source>
        <strain evidence="11">Duluth1</strain>
        <tissue evidence="11">Whole animal</tissue>
    </source>
</reference>
<keyword evidence="6" id="KW-1015">Disulfide bond</keyword>
<feature type="transmembrane region" description="Helical" evidence="9">
    <location>
        <begin position="195"/>
        <end position="218"/>
    </location>
</feature>
<feature type="transmembrane region" description="Helical" evidence="9">
    <location>
        <begin position="81"/>
        <end position="106"/>
    </location>
</feature>
<feature type="compositionally biased region" description="Low complexity" evidence="8">
    <location>
        <begin position="379"/>
        <end position="388"/>
    </location>
</feature>
<dbReference type="PANTHER" id="PTHR12011">
    <property type="entry name" value="ADHESION G-PROTEIN COUPLED RECEPTOR"/>
    <property type="match status" value="1"/>
</dbReference>
<feature type="transmembrane region" description="Helical" evidence="9">
    <location>
        <begin position="152"/>
        <end position="175"/>
    </location>
</feature>